<evidence type="ECO:0000313" key="3">
    <source>
        <dbReference type="Proteomes" id="UP000798808"/>
    </source>
</evidence>
<dbReference type="EMBL" id="SMLW01000590">
    <property type="protein sequence ID" value="MTI26641.1"/>
    <property type="molecule type" value="Genomic_DNA"/>
</dbReference>
<proteinExistence type="predicted"/>
<dbReference type="PANTHER" id="PTHR43883:SF1">
    <property type="entry name" value="GLUCONOKINASE"/>
    <property type="match status" value="1"/>
</dbReference>
<protein>
    <recommendedName>
        <fullName evidence="1">Aminoglycoside phosphotransferase domain-containing protein</fullName>
    </recommendedName>
</protein>
<evidence type="ECO:0000313" key="2">
    <source>
        <dbReference type="EMBL" id="MTI26641.1"/>
    </source>
</evidence>
<dbReference type="SUPFAM" id="SSF56112">
    <property type="entry name" value="Protein kinase-like (PK-like)"/>
    <property type="match status" value="1"/>
</dbReference>
<comment type="caution">
    <text evidence="2">The sequence shown here is derived from an EMBL/GenBank/DDBJ whole genome shotgun (WGS) entry which is preliminary data.</text>
</comment>
<keyword evidence="3" id="KW-1185">Reference proteome</keyword>
<dbReference type="RefSeq" id="WP_155173652.1">
    <property type="nucleotide sequence ID" value="NZ_BAAAFL010000053.1"/>
</dbReference>
<organism evidence="2 3">
    <name type="scientific">Fulvivirga kasyanovii</name>
    <dbReference type="NCBI Taxonomy" id="396812"/>
    <lineage>
        <taxon>Bacteria</taxon>
        <taxon>Pseudomonadati</taxon>
        <taxon>Bacteroidota</taxon>
        <taxon>Cytophagia</taxon>
        <taxon>Cytophagales</taxon>
        <taxon>Fulvivirgaceae</taxon>
        <taxon>Fulvivirga</taxon>
    </lineage>
</organism>
<dbReference type="InterPro" id="IPR052732">
    <property type="entry name" value="Cell-binding_unc_protein"/>
</dbReference>
<dbReference type="InterPro" id="IPR002575">
    <property type="entry name" value="Aminoglycoside_PTrfase"/>
</dbReference>
<feature type="domain" description="Aminoglycoside phosphotransferase" evidence="1">
    <location>
        <begin position="190"/>
        <end position="271"/>
    </location>
</feature>
<dbReference type="InterPro" id="IPR011009">
    <property type="entry name" value="Kinase-like_dom_sf"/>
</dbReference>
<gene>
    <name evidence="2" type="ORF">E1163_16915</name>
</gene>
<reference evidence="2 3" key="1">
    <citation type="submission" date="2019-02" db="EMBL/GenBank/DDBJ databases">
        <authorList>
            <person name="Goldberg S.R."/>
            <person name="Haltli B.A."/>
            <person name="Correa H."/>
            <person name="Russell K.G."/>
        </authorList>
    </citation>
    <scope>NUCLEOTIDE SEQUENCE [LARGE SCALE GENOMIC DNA]</scope>
    <source>
        <strain evidence="2 3">JCM 16186</strain>
    </source>
</reference>
<evidence type="ECO:0000259" key="1">
    <source>
        <dbReference type="Pfam" id="PF01636"/>
    </source>
</evidence>
<accession>A0ABW9RRH8</accession>
<sequence>MNEKEIRSLAKNGLYQGKALEGELEETHISWIILTEIHAFKLKKPVKLSFLNFSTLKLRKTYCEKELMLNSRFTDVYEAVVPVYHNGGLWSLGEGQGEVIDYAVQMKRMSTASRMDKMLRHNKVGVDNIKALAIEVAGFHKNADKVCQPFKLSTAMTLFNDIKNCKDLVKTKVGVSYAETIEGAIKWSDAFLKQHAERFQQRIDQGMLRDVHGDLHSGNVFLYKKPVVFDCIEFNDKYRQIDVLYEVAFMCMDLEAFQHQELAEEFLNTYSDSFPCFQVVEDQAIFNYFKCLRANVRAKVHALSIEQSHEDKEVQGHIVEVKKYVNLMKVYMAY</sequence>
<dbReference type="Proteomes" id="UP000798808">
    <property type="component" value="Unassembled WGS sequence"/>
</dbReference>
<dbReference type="PANTHER" id="PTHR43883">
    <property type="entry name" value="SLR0207 PROTEIN"/>
    <property type="match status" value="1"/>
</dbReference>
<name>A0ABW9RRH8_9BACT</name>
<dbReference type="Pfam" id="PF01636">
    <property type="entry name" value="APH"/>
    <property type="match status" value="1"/>
</dbReference>